<name>A0A9Q8SY94_9PEZI</name>
<sequence>MSFHFFRNGEFVPTLAVCILFDETNAAFASSPCVGPAGFMSATQKQLESTRRDTGEWVHDSLKYEMHQKHSYFINVRVDQSGVHDIATCGVAIFPRLICHEAHPFSQQQLFGDQGPSSEISMEKLSDRTITTNTTTGTTKTCQFHARAIPIYIPIYIFPARKGHYSQTNSVYAH</sequence>
<dbReference type="AlphaFoldDB" id="A0A9Q8SY94"/>
<dbReference type="RefSeq" id="XP_049147334.1">
    <property type="nucleotide sequence ID" value="XM_049290189.1"/>
</dbReference>
<protein>
    <submittedName>
        <fullName evidence="1">Uncharacterized protein</fullName>
    </submittedName>
</protein>
<dbReference type="EMBL" id="CP019477">
    <property type="protein sequence ID" value="UQC85722.1"/>
    <property type="molecule type" value="Genomic_DNA"/>
</dbReference>
<organism evidence="1 2">
    <name type="scientific">Colletotrichum lupini</name>
    <dbReference type="NCBI Taxonomy" id="145971"/>
    <lineage>
        <taxon>Eukaryota</taxon>
        <taxon>Fungi</taxon>
        <taxon>Dikarya</taxon>
        <taxon>Ascomycota</taxon>
        <taxon>Pezizomycotina</taxon>
        <taxon>Sordariomycetes</taxon>
        <taxon>Hypocreomycetidae</taxon>
        <taxon>Glomerellales</taxon>
        <taxon>Glomerellaceae</taxon>
        <taxon>Colletotrichum</taxon>
        <taxon>Colletotrichum acutatum species complex</taxon>
    </lineage>
</organism>
<gene>
    <name evidence="1" type="ORF">CLUP02_11221</name>
</gene>
<accession>A0A9Q8SY94</accession>
<dbReference type="Proteomes" id="UP000830671">
    <property type="component" value="Chromosome 5"/>
</dbReference>
<evidence type="ECO:0000313" key="2">
    <source>
        <dbReference type="Proteomes" id="UP000830671"/>
    </source>
</evidence>
<proteinExistence type="predicted"/>
<reference evidence="1" key="1">
    <citation type="journal article" date="2021" name="Mol. Plant Microbe Interact.">
        <title>Complete Genome Sequence of the Plant-Pathogenic Fungus Colletotrichum lupini.</title>
        <authorList>
            <person name="Baroncelli R."/>
            <person name="Pensec F."/>
            <person name="Da Lio D."/>
            <person name="Boufleur T."/>
            <person name="Vicente I."/>
            <person name="Sarrocco S."/>
            <person name="Picot A."/>
            <person name="Baraldi E."/>
            <person name="Sukno S."/>
            <person name="Thon M."/>
            <person name="Le Floch G."/>
        </authorList>
    </citation>
    <scope>NUCLEOTIDE SEQUENCE</scope>
    <source>
        <strain evidence="1">IMI 504893</strain>
    </source>
</reference>
<keyword evidence="2" id="KW-1185">Reference proteome</keyword>
<evidence type="ECO:0000313" key="1">
    <source>
        <dbReference type="EMBL" id="UQC85722.1"/>
    </source>
</evidence>
<dbReference type="GeneID" id="73345199"/>
<dbReference type="KEGG" id="clup:CLUP02_11221"/>